<feature type="transmembrane region" description="Helical" evidence="1">
    <location>
        <begin position="12"/>
        <end position="31"/>
    </location>
</feature>
<feature type="transmembrane region" description="Helical" evidence="1">
    <location>
        <begin position="89"/>
        <end position="112"/>
    </location>
</feature>
<dbReference type="RefSeq" id="WP_013022955.1">
    <property type="nucleotide sequence ID" value="NC_013949.1"/>
</dbReference>
<sequence length="436" mass="48637">MKKLSLKALSIPIFLEIFLHYASLMINTYMVAGHSNFLVGSMGVGNQIFDLFITIFNFLSIGCSVFIAQSIGARDLNLANSALHQSLGLNFLVGAVCGGVIYFFASELLLALHTSQELFSQASIYLKSLAICIFLESTGIILASVLRVYNQAYLVSLTSLLMNLLQILLNYFVLYHTSLELLGIGVATIIGRIVFLALLLWVLFYQTKILLNLKKLFYFQGQILKKILNIGGFSAGENLLWIVQYTIAFSFVNELGPTHTSVQTIYFQISLLIMLIGQAISMANEIIVGKLIGANAFKVAYKHTWIALYISVFSSFIVALVNFLYRDFTLEKLHATSNFEAIMLPLFALSLVLETGRTFNIVMVSALRASGDAKFPFFSGCIFMFGVSLPVGYILCFYFGLGILGVWIGFCADEWMRGICNALRWRSKKHKNIQRL</sequence>
<feature type="transmembrane region" description="Helical" evidence="1">
    <location>
        <begin position="377"/>
        <end position="410"/>
    </location>
</feature>
<keyword evidence="3" id="KW-1185">Reference proteome</keyword>
<feature type="transmembrane region" description="Helical" evidence="1">
    <location>
        <begin position="51"/>
        <end position="68"/>
    </location>
</feature>
<dbReference type="GO" id="GO:0015297">
    <property type="term" value="F:antiporter activity"/>
    <property type="evidence" value="ECO:0007669"/>
    <property type="project" value="InterPro"/>
</dbReference>
<dbReference type="GO" id="GO:0016020">
    <property type="term" value="C:membrane"/>
    <property type="evidence" value="ECO:0007669"/>
    <property type="project" value="InterPro"/>
</dbReference>
<organism evidence="2 3">
    <name type="scientific">Helicobacter mustelae (strain ATCC 43772 / CCUG 25715 / CIP 103759 / LMG 18044 / NCTC 12198 / R85-136P)</name>
    <name type="common">Campylobacter mustelae</name>
    <dbReference type="NCBI Taxonomy" id="679897"/>
    <lineage>
        <taxon>Bacteria</taxon>
        <taxon>Pseudomonadati</taxon>
        <taxon>Campylobacterota</taxon>
        <taxon>Epsilonproteobacteria</taxon>
        <taxon>Campylobacterales</taxon>
        <taxon>Helicobacteraceae</taxon>
        <taxon>Helicobacter</taxon>
    </lineage>
</organism>
<accession>D3UH99</accession>
<feature type="transmembrane region" description="Helical" evidence="1">
    <location>
        <begin position="337"/>
        <end position="356"/>
    </location>
</feature>
<name>D3UH99_HELM1</name>
<feature type="transmembrane region" description="Helical" evidence="1">
    <location>
        <begin position="227"/>
        <end position="252"/>
    </location>
</feature>
<feature type="transmembrane region" description="Helical" evidence="1">
    <location>
        <begin position="304"/>
        <end position="325"/>
    </location>
</feature>
<gene>
    <name evidence="2" type="ordered locus">HMU06100</name>
</gene>
<dbReference type="AlphaFoldDB" id="D3UH99"/>
<dbReference type="GO" id="GO:0042910">
    <property type="term" value="F:xenobiotic transmembrane transporter activity"/>
    <property type="evidence" value="ECO:0007669"/>
    <property type="project" value="InterPro"/>
</dbReference>
<reference evidence="2 3" key="1">
    <citation type="journal article" date="2010" name="BMC Genomics">
        <title>Comparative genomics and proteomics of Helicobacter mustelae, an ulcerogenic and carcinogenic gastric pathogen.</title>
        <authorList>
            <person name="O'Toole P.W."/>
            <person name="Snelling W.J."/>
            <person name="Canchaya C."/>
            <person name="Forde B.M."/>
            <person name="Hardie K.R."/>
            <person name="Josenhans C."/>
            <person name="Graham R.L.J."/>
            <person name="McMullan G."/>
            <person name="Parkhill J."/>
            <person name="Belda E."/>
            <person name="Bentley S.D."/>
        </authorList>
    </citation>
    <scope>NUCLEOTIDE SEQUENCE [LARGE SCALE GENOMIC DNA]</scope>
    <source>
        <strain evidence="3">ATCC 43772 / LMG 18044 / NCTC 12198 / 12198</strain>
    </source>
</reference>
<protein>
    <submittedName>
        <fullName evidence="2">Putative MATE efflux family protein</fullName>
    </submittedName>
</protein>
<dbReference type="CDD" id="cd13134">
    <property type="entry name" value="MATE_like_8"/>
    <property type="match status" value="1"/>
</dbReference>
<dbReference type="KEGG" id="hms:HMU06100"/>
<keyword evidence="1" id="KW-0812">Transmembrane</keyword>
<dbReference type="PANTHER" id="PTHR42925">
    <property type="entry name" value="MULTIDRUG AND TOXIN EFFLUX PROTEIN MATE FAMILY"/>
    <property type="match status" value="1"/>
</dbReference>
<keyword evidence="1" id="KW-0472">Membrane</keyword>
<dbReference type="Proteomes" id="UP000001522">
    <property type="component" value="Chromosome"/>
</dbReference>
<feature type="transmembrane region" description="Helical" evidence="1">
    <location>
        <begin position="181"/>
        <end position="206"/>
    </location>
</feature>
<dbReference type="PANTHER" id="PTHR42925:SF2">
    <property type="entry name" value="NA+ DRIVEN MULTIDRUG EFFLUX PUMP"/>
    <property type="match status" value="1"/>
</dbReference>
<evidence type="ECO:0000313" key="3">
    <source>
        <dbReference type="Proteomes" id="UP000001522"/>
    </source>
</evidence>
<keyword evidence="1" id="KW-1133">Transmembrane helix</keyword>
<evidence type="ECO:0000256" key="1">
    <source>
        <dbReference type="SAM" id="Phobius"/>
    </source>
</evidence>
<evidence type="ECO:0000313" key="2">
    <source>
        <dbReference type="EMBL" id="CBG39871.1"/>
    </source>
</evidence>
<dbReference type="InterPro" id="IPR002528">
    <property type="entry name" value="MATE_fam"/>
</dbReference>
<dbReference type="STRING" id="679897.HMU06100"/>
<feature type="transmembrane region" description="Helical" evidence="1">
    <location>
        <begin position="124"/>
        <end position="146"/>
    </location>
</feature>
<dbReference type="InterPro" id="IPR047135">
    <property type="entry name" value="YsiQ"/>
</dbReference>
<feature type="transmembrane region" description="Helical" evidence="1">
    <location>
        <begin position="153"/>
        <end position="175"/>
    </location>
</feature>
<dbReference type="NCBIfam" id="TIGR00797">
    <property type="entry name" value="matE"/>
    <property type="match status" value="1"/>
</dbReference>
<dbReference type="HOGENOM" id="CLU_012893_5_3_7"/>
<proteinExistence type="predicted"/>
<dbReference type="Pfam" id="PF01554">
    <property type="entry name" value="MatE"/>
    <property type="match status" value="2"/>
</dbReference>
<feature type="transmembrane region" description="Helical" evidence="1">
    <location>
        <begin position="264"/>
        <end position="283"/>
    </location>
</feature>
<dbReference type="EMBL" id="FN555004">
    <property type="protein sequence ID" value="CBG39871.1"/>
    <property type="molecule type" value="Genomic_DNA"/>
</dbReference>
<dbReference type="eggNOG" id="COG0534">
    <property type="taxonomic scope" value="Bacteria"/>
</dbReference>